<dbReference type="EMBL" id="JACEIK010011150">
    <property type="protein sequence ID" value="MCE3215490.1"/>
    <property type="molecule type" value="Genomic_DNA"/>
</dbReference>
<organism evidence="1 2">
    <name type="scientific">Datura stramonium</name>
    <name type="common">Jimsonweed</name>
    <name type="synonym">Common thornapple</name>
    <dbReference type="NCBI Taxonomy" id="4076"/>
    <lineage>
        <taxon>Eukaryota</taxon>
        <taxon>Viridiplantae</taxon>
        <taxon>Streptophyta</taxon>
        <taxon>Embryophyta</taxon>
        <taxon>Tracheophyta</taxon>
        <taxon>Spermatophyta</taxon>
        <taxon>Magnoliopsida</taxon>
        <taxon>eudicotyledons</taxon>
        <taxon>Gunneridae</taxon>
        <taxon>Pentapetalae</taxon>
        <taxon>asterids</taxon>
        <taxon>lamiids</taxon>
        <taxon>Solanales</taxon>
        <taxon>Solanaceae</taxon>
        <taxon>Solanoideae</taxon>
        <taxon>Datureae</taxon>
        <taxon>Datura</taxon>
    </lineage>
</organism>
<reference evidence="1 2" key="1">
    <citation type="journal article" date="2021" name="BMC Genomics">
        <title>Datura genome reveals duplications of psychoactive alkaloid biosynthetic genes and high mutation rate following tissue culture.</title>
        <authorList>
            <person name="Rajewski A."/>
            <person name="Carter-House D."/>
            <person name="Stajich J."/>
            <person name="Litt A."/>
        </authorList>
    </citation>
    <scope>NUCLEOTIDE SEQUENCE [LARGE SCALE GENOMIC DNA]</scope>
    <source>
        <strain evidence="1">AR-01</strain>
    </source>
</reference>
<proteinExistence type="predicted"/>
<name>A0ABS8WU29_DATST</name>
<feature type="non-terminal residue" evidence="1">
    <location>
        <position position="56"/>
    </location>
</feature>
<sequence>DFKAQLACHGRDQNKGINVGTLSLSHLIKENQDYDQMMVAMATKIVLLTKTLTEAK</sequence>
<dbReference type="Proteomes" id="UP000823775">
    <property type="component" value="Unassembled WGS sequence"/>
</dbReference>
<accession>A0ABS8WU29</accession>
<evidence type="ECO:0000313" key="2">
    <source>
        <dbReference type="Proteomes" id="UP000823775"/>
    </source>
</evidence>
<protein>
    <submittedName>
        <fullName evidence="1">Uncharacterized protein</fullName>
    </submittedName>
</protein>
<comment type="caution">
    <text evidence="1">The sequence shown here is derived from an EMBL/GenBank/DDBJ whole genome shotgun (WGS) entry which is preliminary data.</text>
</comment>
<gene>
    <name evidence="1" type="ORF">HAX54_002576</name>
</gene>
<feature type="non-terminal residue" evidence="1">
    <location>
        <position position="1"/>
    </location>
</feature>
<evidence type="ECO:0000313" key="1">
    <source>
        <dbReference type="EMBL" id="MCE3215490.1"/>
    </source>
</evidence>
<keyword evidence="2" id="KW-1185">Reference proteome</keyword>